<feature type="chain" id="PRO_5036273588" evidence="1">
    <location>
        <begin position="21"/>
        <end position="67"/>
    </location>
</feature>
<dbReference type="Proteomes" id="UP000682733">
    <property type="component" value="Unassembled WGS sequence"/>
</dbReference>
<organism evidence="3 4">
    <name type="scientific">Didymodactylos carnosus</name>
    <dbReference type="NCBI Taxonomy" id="1234261"/>
    <lineage>
        <taxon>Eukaryota</taxon>
        <taxon>Metazoa</taxon>
        <taxon>Spiralia</taxon>
        <taxon>Gnathifera</taxon>
        <taxon>Rotifera</taxon>
        <taxon>Eurotatoria</taxon>
        <taxon>Bdelloidea</taxon>
        <taxon>Philodinida</taxon>
        <taxon>Philodinidae</taxon>
        <taxon>Didymodactylos</taxon>
    </lineage>
</organism>
<dbReference type="AlphaFoldDB" id="A0A8S2HAN8"/>
<evidence type="ECO:0000313" key="3">
    <source>
        <dbReference type="EMBL" id="CAF3613872.1"/>
    </source>
</evidence>
<dbReference type="EMBL" id="CAJOBA010001774">
    <property type="protein sequence ID" value="CAF3613872.1"/>
    <property type="molecule type" value="Genomic_DNA"/>
</dbReference>
<evidence type="ECO:0000313" key="2">
    <source>
        <dbReference type="EMBL" id="CAF0829317.1"/>
    </source>
</evidence>
<comment type="caution">
    <text evidence="3">The sequence shown here is derived from an EMBL/GenBank/DDBJ whole genome shotgun (WGS) entry which is preliminary data.</text>
</comment>
<sequence length="67" mass="7601">MGTVFGGLWALPYDFHLCLAIHCSLAPEHAAGYFEHAEQYEEIFKRDKIAEELESDLIDSDDENGQN</sequence>
<feature type="signal peptide" evidence="1">
    <location>
        <begin position="1"/>
        <end position="20"/>
    </location>
</feature>
<reference evidence="3" key="1">
    <citation type="submission" date="2021-02" db="EMBL/GenBank/DDBJ databases">
        <authorList>
            <person name="Nowell W R."/>
        </authorList>
    </citation>
    <scope>NUCLEOTIDE SEQUENCE</scope>
</reference>
<gene>
    <name evidence="2" type="ORF">OVA965_LOCUS6061</name>
    <name evidence="3" type="ORF">TMI583_LOCUS6058</name>
</gene>
<proteinExistence type="predicted"/>
<dbReference type="Proteomes" id="UP000677228">
    <property type="component" value="Unassembled WGS sequence"/>
</dbReference>
<keyword evidence="1" id="KW-0732">Signal</keyword>
<protein>
    <submittedName>
        <fullName evidence="3">Uncharacterized protein</fullName>
    </submittedName>
</protein>
<evidence type="ECO:0000313" key="4">
    <source>
        <dbReference type="Proteomes" id="UP000682733"/>
    </source>
</evidence>
<accession>A0A8S2HAN8</accession>
<dbReference type="EMBL" id="CAJNOK010001773">
    <property type="protein sequence ID" value="CAF0829317.1"/>
    <property type="molecule type" value="Genomic_DNA"/>
</dbReference>
<name>A0A8S2HAN8_9BILA</name>
<evidence type="ECO:0000256" key="1">
    <source>
        <dbReference type="SAM" id="SignalP"/>
    </source>
</evidence>